<feature type="domain" description="F-box" evidence="1">
    <location>
        <begin position="1"/>
        <end position="48"/>
    </location>
</feature>
<dbReference type="AlphaFoldDB" id="S8AIM4"/>
<dbReference type="PROSITE" id="PS50181">
    <property type="entry name" value="FBOX"/>
    <property type="match status" value="1"/>
</dbReference>
<accession>S8AIM4</accession>
<dbReference type="Pfam" id="PF12937">
    <property type="entry name" value="F-box-like"/>
    <property type="match status" value="1"/>
</dbReference>
<dbReference type="EMBL" id="AQGS01000096">
    <property type="protein sequence ID" value="EPS42830.1"/>
    <property type="molecule type" value="Genomic_DNA"/>
</dbReference>
<dbReference type="SMART" id="SM00256">
    <property type="entry name" value="FBOX"/>
    <property type="match status" value="1"/>
</dbReference>
<sequence length="264" mass="30340">MDNLPTELLGEIFSSLPLIDQISVGKVCRLWEAIIFSPTFLRSRYTSLVEKDVDAEVEHPYGIHRLFANTRHMVRCTVHQDGRISEFWIVSEDECGEGGGSETSHGSRVDITRGPTFLDEKFISPYVEYEANTTATKTNTNTGCNSAAAAAAARYGRRTRVEERMEEFRMIRKGKIQAMHFCKYEDPAEIRSVGFYPRWAGKEDVTNRELLQRIVEGRVQERVWIPEMGELEAGAYWVDFKGDSEYYLEEPSWFLQVWITMARG</sequence>
<dbReference type="InterPro" id="IPR001810">
    <property type="entry name" value="F-box_dom"/>
</dbReference>
<reference evidence="2 3" key="1">
    <citation type="journal article" date="2013" name="PLoS Genet.">
        <title>Genomic mechanisms accounting for the adaptation to parasitism in nematode-trapping fungi.</title>
        <authorList>
            <person name="Meerupati T."/>
            <person name="Andersson K.M."/>
            <person name="Friman E."/>
            <person name="Kumar D."/>
            <person name="Tunlid A."/>
            <person name="Ahren D."/>
        </authorList>
    </citation>
    <scope>NUCLEOTIDE SEQUENCE [LARGE SCALE GENOMIC DNA]</scope>
    <source>
        <strain evidence="2 3">CBS 200.50</strain>
    </source>
</reference>
<dbReference type="OrthoDB" id="5279306at2759"/>
<evidence type="ECO:0000259" key="1">
    <source>
        <dbReference type="PROSITE" id="PS50181"/>
    </source>
</evidence>
<dbReference type="HOGENOM" id="CLU_1053823_0_0_1"/>
<dbReference type="SUPFAM" id="SSF81383">
    <property type="entry name" value="F-box domain"/>
    <property type="match status" value="1"/>
</dbReference>
<dbReference type="Gene3D" id="1.20.1280.50">
    <property type="match status" value="1"/>
</dbReference>
<dbReference type="InterPro" id="IPR036047">
    <property type="entry name" value="F-box-like_dom_sf"/>
</dbReference>
<name>S8AIM4_DACHA</name>
<keyword evidence="3" id="KW-1185">Reference proteome</keyword>
<comment type="caution">
    <text evidence="2">The sequence shown here is derived from an EMBL/GenBank/DDBJ whole genome shotgun (WGS) entry which is preliminary data.</text>
</comment>
<gene>
    <name evidence="2" type="ORF">H072_3171</name>
</gene>
<evidence type="ECO:0000313" key="3">
    <source>
        <dbReference type="Proteomes" id="UP000015100"/>
    </source>
</evidence>
<organism evidence="2 3">
    <name type="scientific">Dactylellina haptotyla (strain CBS 200.50)</name>
    <name type="common">Nematode-trapping fungus</name>
    <name type="synonym">Monacrosporium haptotylum</name>
    <dbReference type="NCBI Taxonomy" id="1284197"/>
    <lineage>
        <taxon>Eukaryota</taxon>
        <taxon>Fungi</taxon>
        <taxon>Dikarya</taxon>
        <taxon>Ascomycota</taxon>
        <taxon>Pezizomycotina</taxon>
        <taxon>Orbiliomycetes</taxon>
        <taxon>Orbiliales</taxon>
        <taxon>Orbiliaceae</taxon>
        <taxon>Dactylellina</taxon>
    </lineage>
</organism>
<protein>
    <recommendedName>
        <fullName evidence="1">F-box domain-containing protein</fullName>
    </recommendedName>
</protein>
<reference evidence="3" key="2">
    <citation type="submission" date="2013-04" db="EMBL/GenBank/DDBJ databases">
        <title>Genomic mechanisms accounting for the adaptation to parasitism in nematode-trapping fungi.</title>
        <authorList>
            <person name="Ahren D.G."/>
        </authorList>
    </citation>
    <scope>NUCLEOTIDE SEQUENCE [LARGE SCALE GENOMIC DNA]</scope>
    <source>
        <strain evidence="3">CBS 200.50</strain>
    </source>
</reference>
<dbReference type="Proteomes" id="UP000015100">
    <property type="component" value="Unassembled WGS sequence"/>
</dbReference>
<evidence type="ECO:0000313" key="2">
    <source>
        <dbReference type="EMBL" id="EPS42830.1"/>
    </source>
</evidence>
<proteinExistence type="predicted"/>